<feature type="transmembrane region" description="Helical" evidence="6">
    <location>
        <begin position="270"/>
        <end position="288"/>
    </location>
</feature>
<feature type="domain" description="EamA" evidence="7">
    <location>
        <begin position="8"/>
        <end position="143"/>
    </location>
</feature>
<evidence type="ECO:0000256" key="5">
    <source>
        <dbReference type="ARBA" id="ARBA00023136"/>
    </source>
</evidence>
<dbReference type="InterPro" id="IPR037185">
    <property type="entry name" value="EmrE-like"/>
</dbReference>
<feature type="transmembrane region" description="Helical" evidence="6">
    <location>
        <begin position="240"/>
        <end position="264"/>
    </location>
</feature>
<gene>
    <name evidence="8" type="ORF">GCM10023196_033820</name>
</gene>
<name>A0ABP8UB60_9ACTN</name>
<protein>
    <submittedName>
        <fullName evidence="8">EamA family transporter</fullName>
    </submittedName>
</protein>
<proteinExistence type="inferred from homology"/>
<feature type="transmembrane region" description="Helical" evidence="6">
    <location>
        <begin position="40"/>
        <end position="58"/>
    </location>
</feature>
<dbReference type="PANTHER" id="PTHR32322">
    <property type="entry name" value="INNER MEMBRANE TRANSPORTER"/>
    <property type="match status" value="1"/>
</dbReference>
<evidence type="ECO:0000313" key="9">
    <source>
        <dbReference type="Proteomes" id="UP001501442"/>
    </source>
</evidence>
<comment type="caution">
    <text evidence="8">The sequence shown here is derived from an EMBL/GenBank/DDBJ whole genome shotgun (WGS) entry which is preliminary data.</text>
</comment>
<dbReference type="InterPro" id="IPR000620">
    <property type="entry name" value="EamA_dom"/>
</dbReference>
<evidence type="ECO:0000256" key="3">
    <source>
        <dbReference type="ARBA" id="ARBA00022692"/>
    </source>
</evidence>
<dbReference type="RefSeq" id="WP_345431768.1">
    <property type="nucleotide sequence ID" value="NZ_BAABHK010000004.1"/>
</dbReference>
<evidence type="ECO:0000256" key="2">
    <source>
        <dbReference type="ARBA" id="ARBA00007362"/>
    </source>
</evidence>
<comment type="subcellular location">
    <subcellularLocation>
        <location evidence="1">Membrane</location>
        <topology evidence="1">Multi-pass membrane protein</topology>
    </subcellularLocation>
</comment>
<sequence length="322" mass="32290">MDQRNDLSGVALVLAAGVLWGTVGPAQVFADSSAAPVTLGGARILTGGVVLALTVLLTRPGAFRTLTRASWPPLLAASCATGIFQAAFMSSVARTGAAVATAVAFGIAPVSTGIVERIALGTRLTRAWAIGTATAIAGCALVMTPDGPIHVDPYGVLFGVVGGCCFGVYTVSAKRLTGNGVNMTAAVAVTLLIGGTFLAPWTLSGLPELGTARSLLLVAWLGPVTAALAYSFFVAGLRRVAAATAGTLSLAEPLVATALAMLFLGERMSVPVAAGSVLLLGGLAVVSLPGRPSRRSAGVEGAADGQGVTVRTARRRVRRGSV</sequence>
<feature type="transmembrane region" description="Helical" evidence="6">
    <location>
        <begin position="70"/>
        <end position="89"/>
    </location>
</feature>
<feature type="transmembrane region" description="Helical" evidence="6">
    <location>
        <begin position="183"/>
        <end position="203"/>
    </location>
</feature>
<reference evidence="9" key="1">
    <citation type="journal article" date="2019" name="Int. J. Syst. Evol. Microbiol.">
        <title>The Global Catalogue of Microorganisms (GCM) 10K type strain sequencing project: providing services to taxonomists for standard genome sequencing and annotation.</title>
        <authorList>
            <consortium name="The Broad Institute Genomics Platform"/>
            <consortium name="The Broad Institute Genome Sequencing Center for Infectious Disease"/>
            <person name="Wu L."/>
            <person name="Ma J."/>
        </authorList>
    </citation>
    <scope>NUCLEOTIDE SEQUENCE [LARGE SCALE GENOMIC DNA]</scope>
    <source>
        <strain evidence="9">JCM 17939</strain>
    </source>
</reference>
<keyword evidence="4 6" id="KW-1133">Transmembrane helix</keyword>
<dbReference type="SUPFAM" id="SSF103481">
    <property type="entry name" value="Multidrug resistance efflux transporter EmrE"/>
    <property type="match status" value="2"/>
</dbReference>
<feature type="transmembrane region" description="Helical" evidence="6">
    <location>
        <begin position="151"/>
        <end position="171"/>
    </location>
</feature>
<evidence type="ECO:0000259" key="7">
    <source>
        <dbReference type="Pfam" id="PF00892"/>
    </source>
</evidence>
<keyword evidence="3 6" id="KW-0812">Transmembrane</keyword>
<feature type="transmembrane region" description="Helical" evidence="6">
    <location>
        <begin position="215"/>
        <end position="233"/>
    </location>
</feature>
<comment type="similarity">
    <text evidence="2">Belongs to the EamA transporter family.</text>
</comment>
<feature type="domain" description="EamA" evidence="7">
    <location>
        <begin position="154"/>
        <end position="287"/>
    </location>
</feature>
<feature type="transmembrane region" description="Helical" evidence="6">
    <location>
        <begin position="95"/>
        <end position="115"/>
    </location>
</feature>
<dbReference type="InterPro" id="IPR050638">
    <property type="entry name" value="AA-Vitamin_Transporters"/>
</dbReference>
<dbReference type="Proteomes" id="UP001501442">
    <property type="component" value="Unassembled WGS sequence"/>
</dbReference>
<keyword evidence="5 6" id="KW-0472">Membrane</keyword>
<dbReference type="Pfam" id="PF00892">
    <property type="entry name" value="EamA"/>
    <property type="match status" value="2"/>
</dbReference>
<evidence type="ECO:0000256" key="4">
    <source>
        <dbReference type="ARBA" id="ARBA00022989"/>
    </source>
</evidence>
<evidence type="ECO:0000256" key="1">
    <source>
        <dbReference type="ARBA" id="ARBA00004141"/>
    </source>
</evidence>
<keyword evidence="9" id="KW-1185">Reference proteome</keyword>
<feature type="transmembrane region" description="Helical" evidence="6">
    <location>
        <begin position="127"/>
        <end position="145"/>
    </location>
</feature>
<dbReference type="EMBL" id="BAABHK010000004">
    <property type="protein sequence ID" value="GAA4626271.1"/>
    <property type="molecule type" value="Genomic_DNA"/>
</dbReference>
<dbReference type="PANTHER" id="PTHR32322:SF2">
    <property type="entry name" value="EAMA DOMAIN-CONTAINING PROTEIN"/>
    <property type="match status" value="1"/>
</dbReference>
<evidence type="ECO:0000256" key="6">
    <source>
        <dbReference type="SAM" id="Phobius"/>
    </source>
</evidence>
<accession>A0ABP8UB60</accession>
<organism evidence="8 9">
    <name type="scientific">Actinoallomurus vinaceus</name>
    <dbReference type="NCBI Taxonomy" id="1080074"/>
    <lineage>
        <taxon>Bacteria</taxon>
        <taxon>Bacillati</taxon>
        <taxon>Actinomycetota</taxon>
        <taxon>Actinomycetes</taxon>
        <taxon>Streptosporangiales</taxon>
        <taxon>Thermomonosporaceae</taxon>
        <taxon>Actinoallomurus</taxon>
    </lineage>
</organism>
<evidence type="ECO:0000313" key="8">
    <source>
        <dbReference type="EMBL" id="GAA4626271.1"/>
    </source>
</evidence>